<dbReference type="GeneID" id="105162784"/>
<accession>A0A6I9T7K0</accession>
<keyword evidence="1" id="KW-1185">Reference proteome</keyword>
<dbReference type="AlphaFoldDB" id="A0A6I9T7K0"/>
<protein>
    <submittedName>
        <fullName evidence="2">Uncharacterized protein LOC105162784</fullName>
    </submittedName>
</protein>
<evidence type="ECO:0000313" key="2">
    <source>
        <dbReference type="RefSeq" id="XP_011079207.1"/>
    </source>
</evidence>
<dbReference type="InParanoid" id="A0A6I9T7K0"/>
<dbReference type="OrthoDB" id="904370at2759"/>
<reference evidence="2" key="1">
    <citation type="submission" date="2025-08" db="UniProtKB">
        <authorList>
            <consortium name="RefSeq"/>
        </authorList>
    </citation>
    <scope>IDENTIFICATION</scope>
</reference>
<organism evidence="1 2">
    <name type="scientific">Sesamum indicum</name>
    <name type="common">Oriental sesame</name>
    <name type="synonym">Sesamum orientale</name>
    <dbReference type="NCBI Taxonomy" id="4182"/>
    <lineage>
        <taxon>Eukaryota</taxon>
        <taxon>Viridiplantae</taxon>
        <taxon>Streptophyta</taxon>
        <taxon>Embryophyta</taxon>
        <taxon>Tracheophyta</taxon>
        <taxon>Spermatophyta</taxon>
        <taxon>Magnoliopsida</taxon>
        <taxon>eudicotyledons</taxon>
        <taxon>Gunneridae</taxon>
        <taxon>Pentapetalae</taxon>
        <taxon>asterids</taxon>
        <taxon>lamiids</taxon>
        <taxon>Lamiales</taxon>
        <taxon>Pedaliaceae</taxon>
        <taxon>Sesamum</taxon>
    </lineage>
</organism>
<proteinExistence type="predicted"/>
<dbReference type="Proteomes" id="UP000504604">
    <property type="component" value="Linkage group LG5"/>
</dbReference>
<gene>
    <name evidence="2" type="primary">LOC105162784</name>
</gene>
<dbReference type="RefSeq" id="XP_011079207.1">
    <property type="nucleotide sequence ID" value="XM_011080905.1"/>
</dbReference>
<name>A0A6I9T7K0_SESIN</name>
<sequence length="143" mass="16827">MAEAFFYTTSARNLWLDLETYILDKSLPRTLPEGSTSEECVMFERWHEDNRKVRSIVLASMTNNIQTQDDRHDDVVSIMLHMKDVYAVLDRHIRYIAKKIFFGTKMTKGSFVQEYGIKMLFLVEMLEYLRAGLDNDTYIDVIL</sequence>
<evidence type="ECO:0000313" key="1">
    <source>
        <dbReference type="Proteomes" id="UP000504604"/>
    </source>
</evidence>
<dbReference type="KEGG" id="sind:105162784"/>